<evidence type="ECO:0000313" key="4">
    <source>
        <dbReference type="EMBL" id="QIU97445.1"/>
    </source>
</evidence>
<name>A0A6H0KVV2_9BACE</name>
<dbReference type="SUPFAM" id="SSF48230">
    <property type="entry name" value="Chondroitin AC/alginate lyase"/>
    <property type="match status" value="1"/>
</dbReference>
<dbReference type="Proteomes" id="UP000501780">
    <property type="component" value="Chromosome"/>
</dbReference>
<organism evidence="4 5">
    <name type="scientific">Bacteroides faecium</name>
    <dbReference type="NCBI Taxonomy" id="2715212"/>
    <lineage>
        <taxon>Bacteria</taxon>
        <taxon>Pseudomonadati</taxon>
        <taxon>Bacteroidota</taxon>
        <taxon>Bacteroidia</taxon>
        <taxon>Bacteroidales</taxon>
        <taxon>Bacteroidaceae</taxon>
        <taxon>Bacteroides</taxon>
    </lineage>
</organism>
<evidence type="ECO:0000256" key="2">
    <source>
        <dbReference type="ARBA" id="ARBA00023239"/>
    </source>
</evidence>
<dbReference type="GO" id="GO:0042597">
    <property type="term" value="C:periplasmic space"/>
    <property type="evidence" value="ECO:0007669"/>
    <property type="project" value="InterPro"/>
</dbReference>
<protein>
    <recommendedName>
        <fullName evidence="3">Alginate lyase domain-containing protein</fullName>
    </recommendedName>
</protein>
<dbReference type="GO" id="GO:0016829">
    <property type="term" value="F:lyase activity"/>
    <property type="evidence" value="ECO:0007669"/>
    <property type="project" value="UniProtKB-KW"/>
</dbReference>
<keyword evidence="2" id="KW-0456">Lyase</keyword>
<accession>A0A6H0KVV2</accession>
<dbReference type="InterPro" id="IPR008929">
    <property type="entry name" value="Chondroitin_lyas"/>
</dbReference>
<evidence type="ECO:0000259" key="3">
    <source>
        <dbReference type="Pfam" id="PF05426"/>
    </source>
</evidence>
<keyword evidence="1" id="KW-0732">Signal</keyword>
<sequence>MKVKRAILFSIVILGEFLFFPKIYSQEVPALDKMFPNAVIAREHYDRLKAELSKEGDNTFKTMFDKHIRGYAERVMASGKQPVAAVSSNNNEQGVNIYEEMKSIYYLCVMYVFNQDQRYLEKAVDYLTAWAKINIAEPKANIHEEKYSWAVEGYSLIRNIISAENRQLIDGWMIKRLTQFEKDNDLRGNNWGTCLLRQYYLYGLVLNDNKWINKYKSTYPEWVKGNLFPNGTTTDLLARDAFAYHAYDLSFFAKIAHLIALYEGYDAADNFYMQNVGGGASVKRCVDFWKPFMMNTPKYGHVEFVDTEYEPDKKREDYNKAYDPSSTLYVVDELYEFDDSLKEIFDKYRGGNVWINWRSALSALRWLNDGK</sequence>
<evidence type="ECO:0000313" key="5">
    <source>
        <dbReference type="Proteomes" id="UP000501780"/>
    </source>
</evidence>
<reference evidence="4 5" key="1">
    <citation type="submission" date="2020-03" db="EMBL/GenBank/DDBJ databases">
        <title>Genomic analysis of Bacteroides faecium CBA7301.</title>
        <authorList>
            <person name="Kim J."/>
            <person name="Roh S.W."/>
        </authorList>
    </citation>
    <scope>NUCLEOTIDE SEQUENCE [LARGE SCALE GENOMIC DNA]</scope>
    <source>
        <strain evidence="4 5">CBA7301</strain>
    </source>
</reference>
<feature type="domain" description="Alginate lyase" evidence="3">
    <location>
        <begin position="73"/>
        <end position="294"/>
    </location>
</feature>
<keyword evidence="5" id="KW-1185">Reference proteome</keyword>
<proteinExistence type="predicted"/>
<dbReference type="Gene3D" id="1.50.10.100">
    <property type="entry name" value="Chondroitin AC/alginate lyase"/>
    <property type="match status" value="1"/>
</dbReference>
<dbReference type="Pfam" id="PF05426">
    <property type="entry name" value="Alginate_lyase"/>
    <property type="match status" value="1"/>
</dbReference>
<evidence type="ECO:0000256" key="1">
    <source>
        <dbReference type="ARBA" id="ARBA00022729"/>
    </source>
</evidence>
<dbReference type="KEGG" id="bfc:BacF7301_07385"/>
<dbReference type="EMBL" id="CP050831">
    <property type="protein sequence ID" value="QIU97445.1"/>
    <property type="molecule type" value="Genomic_DNA"/>
</dbReference>
<gene>
    <name evidence="4" type="ORF">BacF7301_07385</name>
</gene>
<dbReference type="AlphaFoldDB" id="A0A6H0KVV2"/>
<dbReference type="InterPro" id="IPR008397">
    <property type="entry name" value="Alginate_lyase_dom"/>
</dbReference>